<dbReference type="SUPFAM" id="SSF52540">
    <property type="entry name" value="P-loop containing nucleoside triphosphate hydrolases"/>
    <property type="match status" value="1"/>
</dbReference>
<dbReference type="CDD" id="cd00106">
    <property type="entry name" value="KISc"/>
    <property type="match status" value="1"/>
</dbReference>
<feature type="region of interest" description="Disordered" evidence="8">
    <location>
        <begin position="49"/>
        <end position="69"/>
    </location>
</feature>
<feature type="compositionally biased region" description="Polar residues" evidence="8">
    <location>
        <begin position="24"/>
        <end position="35"/>
    </location>
</feature>
<dbReference type="PRINTS" id="PR00380">
    <property type="entry name" value="KINESINHEAVY"/>
</dbReference>
<dbReference type="InterPro" id="IPR027640">
    <property type="entry name" value="Kinesin-like_fam"/>
</dbReference>
<sequence length="1166" mass="126757">MSISVPPTIPSPSHALGGAHNHSARSSPHTPAGSNVTAAHANAVMRRMSIQSQHSISSQASSSSSSSTANSYPVFLQRTAISNAYQSSSSRGDDETLSNTSENLSLSGLSSASTSGPTLVAPHALASPASSTSSHFKYTASPSPSSAAGLGEGRGSNFKVVIRVRPPLPRELHGDRPFQNVINVDASGHVLTVSENLTAMANDGSDGSGNAGGGGGAAAGASAGGAYGSHVFSFDHVYDQHCTQRAVYENTAKAVVESSLEGYNATIFAYGQTGTGKTYTMEGFNSAGSVEERGIIPRAIEQIFCHIQANVSARNRFLVRASYLQIYNESISDLLKPERNNLTIREDKKRGVFVEGLSEWVVRSPEEIYGLMERGGAMRATGSTKMNEISSRSHAVFIIIAEQSKTSYVDTKGHEMSAEEFTALVNAHQARYGTHAGNGQSGSGGAGGGGGGGSGHPHGALHPKLESMIRQSFKVGKLNLVDLAGSERVRLSGATGQRLEESKKINQSLSALGNVIAALTDARGRQHIPYRDSKLTRILEDSLGGNCKTTMMAMISPALEAMVESLSTLKFANRAKNIKNEARVNEDLDQKSLLRKYERELKRLRAELEEKSRNVVDKRRLLELDEQRRRAEEDKMAAIRALEERSREFMREKEEKKKLEQRISMLTSQMLMSSQKRSHGGAEDVGGMGGASGQTFDAEDPLILEAIKEHQDRIRKEYECRLADLEKERETIEEEKAQVDRYKQLLLKQRDIMIALTQRLNERDEQITALQDELDAYDRHQKELEEKLDEKTAHLIHLQRVTMEQHASSPGKPNSELLKALGDWAGSSTGLTHGGSNGTTDGGKPAISPEHLITHKQFRPHGVDAVVYATGTNNAANGKLVSTSRDEPLLSAEEKMQELKKIVDNQAQEHTRLAKELEEVKAEKVSVEFLLRERLEKLVQVEMESRLKHMVTPAAAQLQDQLNQARQKVEMLENENRRLSQQEPMTPACDETQRQLQTKCETLVKERRAVQTIMEQKIKTLVNAISEASDAALQSAGGADRLGEPAKWLTREVNALQRLVNASIVALRNADSASNSTSVPSSSHQPRKVSSSSEAAPTVPPTATSVSAGGSGSGKSQPSPVPTSSFTSASPPSQAASNNMSVEELIQQRRAQLQRDRQQQQQQQQI</sequence>
<reference evidence="10" key="1">
    <citation type="submission" date="2022-11" db="EMBL/GenBank/DDBJ databases">
        <authorList>
            <person name="Morgan W.R."/>
            <person name="Tartar A."/>
        </authorList>
    </citation>
    <scope>NUCLEOTIDE SEQUENCE</scope>
    <source>
        <strain evidence="10">ARSEF 373</strain>
    </source>
</reference>
<feature type="region of interest" description="Disordered" evidence="8">
    <location>
        <begin position="1071"/>
        <end position="1166"/>
    </location>
</feature>
<reference evidence="10" key="2">
    <citation type="journal article" date="2023" name="Microbiol Resour">
        <title>Decontamination and Annotation of the Draft Genome Sequence of the Oomycete Lagenidium giganteum ARSEF 373.</title>
        <authorList>
            <person name="Morgan W.R."/>
            <person name="Tartar A."/>
        </authorList>
    </citation>
    <scope>NUCLEOTIDE SEQUENCE</scope>
    <source>
        <strain evidence="10">ARSEF 373</strain>
    </source>
</reference>
<feature type="coiled-coil region" evidence="7">
    <location>
        <begin position="708"/>
        <end position="801"/>
    </location>
</feature>
<dbReference type="Proteomes" id="UP001146120">
    <property type="component" value="Unassembled WGS sequence"/>
</dbReference>
<dbReference type="PANTHER" id="PTHR47968:SF36">
    <property type="entry name" value="KINESIN HEAVY CHAIN ISOFORM X1"/>
    <property type="match status" value="1"/>
</dbReference>
<feature type="region of interest" description="Disordered" evidence="8">
    <location>
        <begin position="677"/>
        <end position="696"/>
    </location>
</feature>
<keyword evidence="2 6" id="KW-0547">Nucleotide-binding</keyword>
<dbReference type="InterPro" id="IPR001752">
    <property type="entry name" value="Kinesin_motor_dom"/>
</dbReference>
<evidence type="ECO:0000313" key="10">
    <source>
        <dbReference type="EMBL" id="DBA03560.1"/>
    </source>
</evidence>
<keyword evidence="1" id="KW-0493">Microtubule</keyword>
<feature type="binding site" evidence="6">
    <location>
        <begin position="271"/>
        <end position="278"/>
    </location>
    <ligand>
        <name>ATP</name>
        <dbReference type="ChEBI" id="CHEBI:30616"/>
    </ligand>
</feature>
<feature type="compositionally biased region" description="Gly residues" evidence="8">
    <location>
        <begin position="439"/>
        <end position="456"/>
    </location>
</feature>
<dbReference type="Pfam" id="PF00225">
    <property type="entry name" value="Kinesin"/>
    <property type="match status" value="2"/>
</dbReference>
<feature type="coiled-coil region" evidence="7">
    <location>
        <begin position="889"/>
        <end position="923"/>
    </location>
</feature>
<feature type="compositionally biased region" description="Low complexity" evidence="8">
    <location>
        <begin position="1101"/>
        <end position="1137"/>
    </location>
</feature>
<dbReference type="PROSITE" id="PS50067">
    <property type="entry name" value="KINESIN_MOTOR_2"/>
    <property type="match status" value="1"/>
</dbReference>
<feature type="compositionally biased region" description="Low complexity" evidence="8">
    <location>
        <begin position="49"/>
        <end position="67"/>
    </location>
</feature>
<dbReference type="GO" id="GO:0003777">
    <property type="term" value="F:microtubule motor activity"/>
    <property type="evidence" value="ECO:0007669"/>
    <property type="project" value="InterPro"/>
</dbReference>
<keyword evidence="11" id="KW-1185">Reference proteome</keyword>
<dbReference type="SMART" id="SM00129">
    <property type="entry name" value="KISc"/>
    <property type="match status" value="1"/>
</dbReference>
<dbReference type="InterPro" id="IPR027417">
    <property type="entry name" value="P-loop_NTPase"/>
</dbReference>
<keyword evidence="3 6" id="KW-0067">ATP-binding</keyword>
<feature type="compositionally biased region" description="Gly residues" evidence="8">
    <location>
        <begin position="832"/>
        <end position="841"/>
    </location>
</feature>
<feature type="compositionally biased region" description="Low complexity" evidence="8">
    <location>
        <begin position="97"/>
        <end position="119"/>
    </location>
</feature>
<evidence type="ECO:0000313" key="11">
    <source>
        <dbReference type="Proteomes" id="UP001146120"/>
    </source>
</evidence>
<feature type="coiled-coil region" evidence="7">
    <location>
        <begin position="955"/>
        <end position="982"/>
    </location>
</feature>
<feature type="domain" description="Kinesin motor" evidence="9">
    <location>
        <begin position="157"/>
        <end position="578"/>
    </location>
</feature>
<evidence type="ECO:0000259" key="9">
    <source>
        <dbReference type="PROSITE" id="PS50067"/>
    </source>
</evidence>
<evidence type="ECO:0000256" key="1">
    <source>
        <dbReference type="ARBA" id="ARBA00022701"/>
    </source>
</evidence>
<evidence type="ECO:0000256" key="4">
    <source>
        <dbReference type="ARBA" id="ARBA00023054"/>
    </source>
</evidence>
<comment type="similarity">
    <text evidence="6">Belongs to the TRAFAC class myosin-kinesin ATPase superfamily. Kinesin family.</text>
</comment>
<feature type="compositionally biased region" description="Gly residues" evidence="8">
    <location>
        <begin position="683"/>
        <end position="692"/>
    </location>
</feature>
<feature type="region of interest" description="Disordered" evidence="8">
    <location>
        <begin position="86"/>
        <end position="152"/>
    </location>
</feature>
<dbReference type="GO" id="GO:0008017">
    <property type="term" value="F:microtubule binding"/>
    <property type="evidence" value="ECO:0007669"/>
    <property type="project" value="InterPro"/>
</dbReference>
<evidence type="ECO:0000256" key="2">
    <source>
        <dbReference type="ARBA" id="ARBA00022741"/>
    </source>
</evidence>
<evidence type="ECO:0000256" key="3">
    <source>
        <dbReference type="ARBA" id="ARBA00022840"/>
    </source>
</evidence>
<proteinExistence type="inferred from homology"/>
<organism evidence="10 11">
    <name type="scientific">Lagenidium giganteum</name>
    <dbReference type="NCBI Taxonomy" id="4803"/>
    <lineage>
        <taxon>Eukaryota</taxon>
        <taxon>Sar</taxon>
        <taxon>Stramenopiles</taxon>
        <taxon>Oomycota</taxon>
        <taxon>Peronosporomycetes</taxon>
        <taxon>Pythiales</taxon>
        <taxon>Pythiaceae</taxon>
    </lineage>
</organism>
<dbReference type="GO" id="GO:0007018">
    <property type="term" value="P:microtubule-based movement"/>
    <property type="evidence" value="ECO:0007669"/>
    <property type="project" value="InterPro"/>
</dbReference>
<gene>
    <name evidence="10" type="ORF">N0F65_011461</name>
</gene>
<evidence type="ECO:0000256" key="7">
    <source>
        <dbReference type="SAM" id="Coils"/>
    </source>
</evidence>
<dbReference type="PROSITE" id="PS00411">
    <property type="entry name" value="KINESIN_MOTOR_1"/>
    <property type="match status" value="1"/>
</dbReference>
<evidence type="ECO:0000256" key="6">
    <source>
        <dbReference type="PROSITE-ProRule" id="PRU00283"/>
    </source>
</evidence>
<dbReference type="AlphaFoldDB" id="A0AAV2ZH35"/>
<feature type="region of interest" description="Disordered" evidence="8">
    <location>
        <begin position="1"/>
        <end position="35"/>
    </location>
</feature>
<name>A0AAV2ZH35_9STRA</name>
<evidence type="ECO:0000256" key="5">
    <source>
        <dbReference type="ARBA" id="ARBA00023175"/>
    </source>
</evidence>
<feature type="region of interest" description="Disordered" evidence="8">
    <location>
        <begin position="828"/>
        <end position="848"/>
    </location>
</feature>
<keyword evidence="5 6" id="KW-0505">Motor protein</keyword>
<dbReference type="EMBL" id="DAKRPA010000018">
    <property type="protein sequence ID" value="DBA03560.1"/>
    <property type="molecule type" value="Genomic_DNA"/>
</dbReference>
<accession>A0AAV2ZH35</accession>
<dbReference type="InterPro" id="IPR019821">
    <property type="entry name" value="Kinesin_motor_CS"/>
</dbReference>
<dbReference type="GO" id="GO:0005874">
    <property type="term" value="C:microtubule"/>
    <property type="evidence" value="ECO:0007669"/>
    <property type="project" value="UniProtKB-KW"/>
</dbReference>
<keyword evidence="4 7" id="KW-0175">Coiled coil</keyword>
<evidence type="ECO:0000256" key="8">
    <source>
        <dbReference type="SAM" id="MobiDB-lite"/>
    </source>
</evidence>
<feature type="compositionally biased region" description="Low complexity" evidence="8">
    <location>
        <begin position="1072"/>
        <end position="1083"/>
    </location>
</feature>
<feature type="coiled-coil region" evidence="7">
    <location>
        <begin position="587"/>
        <end position="669"/>
    </location>
</feature>
<dbReference type="PANTHER" id="PTHR47968">
    <property type="entry name" value="CENTROMERE PROTEIN E"/>
    <property type="match status" value="1"/>
</dbReference>
<feature type="region of interest" description="Disordered" evidence="8">
    <location>
        <begin position="433"/>
        <end position="462"/>
    </location>
</feature>
<dbReference type="InterPro" id="IPR036961">
    <property type="entry name" value="Kinesin_motor_dom_sf"/>
</dbReference>
<dbReference type="Gene3D" id="3.40.850.10">
    <property type="entry name" value="Kinesin motor domain"/>
    <property type="match status" value="1"/>
</dbReference>
<comment type="caution">
    <text evidence="10">The sequence shown here is derived from an EMBL/GenBank/DDBJ whole genome shotgun (WGS) entry which is preliminary data.</text>
</comment>
<dbReference type="GO" id="GO:0005524">
    <property type="term" value="F:ATP binding"/>
    <property type="evidence" value="ECO:0007669"/>
    <property type="project" value="UniProtKB-UniRule"/>
</dbReference>
<protein>
    <recommendedName>
        <fullName evidence="9">Kinesin motor domain-containing protein</fullName>
    </recommendedName>
</protein>